<organism evidence="2 3">
    <name type="scientific">Actinoplanes octamycinicus</name>
    <dbReference type="NCBI Taxonomy" id="135948"/>
    <lineage>
        <taxon>Bacteria</taxon>
        <taxon>Bacillati</taxon>
        <taxon>Actinomycetota</taxon>
        <taxon>Actinomycetes</taxon>
        <taxon>Micromonosporales</taxon>
        <taxon>Micromonosporaceae</taxon>
        <taxon>Actinoplanes</taxon>
    </lineage>
</organism>
<reference evidence="2 3" key="1">
    <citation type="submission" date="2020-08" db="EMBL/GenBank/DDBJ databases">
        <title>Sequencing the genomes of 1000 actinobacteria strains.</title>
        <authorList>
            <person name="Klenk H.-P."/>
        </authorList>
    </citation>
    <scope>NUCLEOTIDE SEQUENCE [LARGE SCALE GENOMIC DNA]</scope>
    <source>
        <strain evidence="2 3">DSM 45809</strain>
    </source>
</reference>
<dbReference type="AlphaFoldDB" id="A0A7W7H829"/>
<feature type="compositionally biased region" description="Basic and acidic residues" evidence="1">
    <location>
        <begin position="32"/>
        <end position="45"/>
    </location>
</feature>
<comment type="caution">
    <text evidence="2">The sequence shown here is derived from an EMBL/GenBank/DDBJ whole genome shotgun (WGS) entry which is preliminary data.</text>
</comment>
<keyword evidence="3" id="KW-1185">Reference proteome</keyword>
<proteinExistence type="predicted"/>
<gene>
    <name evidence="2" type="ORF">BJY16_009057</name>
</gene>
<name>A0A7W7H829_9ACTN</name>
<feature type="region of interest" description="Disordered" evidence="1">
    <location>
        <begin position="23"/>
        <end position="45"/>
    </location>
</feature>
<sequence length="45" mass="5342">MWLDRKHPENSGLMWLGRKPVRNQRSDVVGPECERPAPEGRPFRR</sequence>
<evidence type="ECO:0000313" key="2">
    <source>
        <dbReference type="EMBL" id="MBB4745598.1"/>
    </source>
</evidence>
<evidence type="ECO:0000313" key="3">
    <source>
        <dbReference type="Proteomes" id="UP000546162"/>
    </source>
</evidence>
<dbReference type="EMBL" id="JACHNB010000001">
    <property type="protein sequence ID" value="MBB4745598.1"/>
    <property type="molecule type" value="Genomic_DNA"/>
</dbReference>
<accession>A0A7W7H829</accession>
<evidence type="ECO:0000256" key="1">
    <source>
        <dbReference type="SAM" id="MobiDB-lite"/>
    </source>
</evidence>
<protein>
    <submittedName>
        <fullName evidence="2">Uncharacterized protein</fullName>
    </submittedName>
</protein>
<dbReference type="Proteomes" id="UP000546162">
    <property type="component" value="Unassembled WGS sequence"/>
</dbReference>